<evidence type="ECO:0000256" key="11">
    <source>
        <dbReference type="ARBA" id="ARBA00023180"/>
    </source>
</evidence>
<evidence type="ECO:0000256" key="3">
    <source>
        <dbReference type="ARBA" id="ARBA00004922"/>
    </source>
</evidence>
<keyword evidence="20" id="KW-1185">Reference proteome</keyword>
<dbReference type="GO" id="GO:0005783">
    <property type="term" value="C:endoplasmic reticulum"/>
    <property type="evidence" value="ECO:0007669"/>
    <property type="project" value="UniProtKB-SubCell"/>
</dbReference>
<comment type="catalytic activity">
    <reaction evidence="18">
        <text>L-seryl-[protein] + GDP-beta-L-fucose = 3-O-(alpha-L-fucosyl)-L-seryl-[protein] + GDP + H(+)</text>
        <dbReference type="Rhea" id="RHEA:63644"/>
        <dbReference type="Rhea" id="RHEA-COMP:9863"/>
        <dbReference type="Rhea" id="RHEA-COMP:17914"/>
        <dbReference type="ChEBI" id="CHEBI:15378"/>
        <dbReference type="ChEBI" id="CHEBI:29999"/>
        <dbReference type="ChEBI" id="CHEBI:57273"/>
        <dbReference type="ChEBI" id="CHEBI:58189"/>
        <dbReference type="ChEBI" id="CHEBI:189632"/>
        <dbReference type="EC" id="2.4.1.221"/>
    </reaction>
    <physiologicalReaction direction="left-to-right" evidence="18">
        <dbReference type="Rhea" id="RHEA:63645"/>
    </physiologicalReaction>
</comment>
<dbReference type="InterPro" id="IPR045130">
    <property type="entry name" value="OFUT2-like"/>
</dbReference>
<protein>
    <recommendedName>
        <fullName evidence="15">GDP-fucose protein O-fucosyltransferase 2</fullName>
        <ecNumber evidence="4">2.4.1.221</ecNumber>
    </recommendedName>
    <alternativeName>
        <fullName evidence="16">Peptide-O-fucosyltransferase 2</fullName>
    </alternativeName>
</protein>
<accession>A0A7J7J2U0</accession>
<evidence type="ECO:0000256" key="7">
    <source>
        <dbReference type="ARBA" id="ARBA00022729"/>
    </source>
</evidence>
<keyword evidence="12" id="KW-0294">Fucose metabolism</keyword>
<evidence type="ECO:0000256" key="4">
    <source>
        <dbReference type="ARBA" id="ARBA00012196"/>
    </source>
</evidence>
<keyword evidence="5" id="KW-0328">Glycosyltransferase</keyword>
<comment type="catalytic activity">
    <reaction evidence="17">
        <text>L-threonyl-[protein] + GDP-beta-L-fucose = 3-O-(alpha-L-fucosyl)-L-threonyl-[protein] + GDP + H(+)</text>
        <dbReference type="Rhea" id="RHEA:70491"/>
        <dbReference type="Rhea" id="RHEA-COMP:11060"/>
        <dbReference type="Rhea" id="RHEA-COMP:17915"/>
        <dbReference type="ChEBI" id="CHEBI:15378"/>
        <dbReference type="ChEBI" id="CHEBI:30013"/>
        <dbReference type="ChEBI" id="CHEBI:57273"/>
        <dbReference type="ChEBI" id="CHEBI:58189"/>
        <dbReference type="ChEBI" id="CHEBI:189631"/>
        <dbReference type="EC" id="2.4.1.221"/>
    </reaction>
    <physiologicalReaction direction="left-to-right" evidence="17">
        <dbReference type="Rhea" id="RHEA:70492"/>
    </physiologicalReaction>
</comment>
<keyword evidence="11" id="KW-0325">Glycoprotein</keyword>
<comment type="similarity">
    <text evidence="14">Belongs to the glycosyltransferase 68 family.</text>
</comment>
<dbReference type="OrthoDB" id="422368at2759"/>
<evidence type="ECO:0000256" key="2">
    <source>
        <dbReference type="ARBA" id="ARBA00004555"/>
    </source>
</evidence>
<name>A0A7J7J2U0_BUGNE</name>
<evidence type="ECO:0000256" key="12">
    <source>
        <dbReference type="ARBA" id="ARBA00023253"/>
    </source>
</evidence>
<proteinExistence type="inferred from homology"/>
<evidence type="ECO:0000256" key="10">
    <source>
        <dbReference type="ARBA" id="ARBA00023157"/>
    </source>
</evidence>
<evidence type="ECO:0000256" key="8">
    <source>
        <dbReference type="ARBA" id="ARBA00022824"/>
    </source>
</evidence>
<dbReference type="GO" id="GO:0005794">
    <property type="term" value="C:Golgi apparatus"/>
    <property type="evidence" value="ECO:0007669"/>
    <property type="project" value="UniProtKB-SubCell"/>
</dbReference>
<evidence type="ECO:0000256" key="9">
    <source>
        <dbReference type="ARBA" id="ARBA00023034"/>
    </source>
</evidence>
<dbReference type="Proteomes" id="UP000593567">
    <property type="component" value="Unassembled WGS sequence"/>
</dbReference>
<evidence type="ECO:0000256" key="17">
    <source>
        <dbReference type="ARBA" id="ARBA00047273"/>
    </source>
</evidence>
<evidence type="ECO:0000256" key="6">
    <source>
        <dbReference type="ARBA" id="ARBA00022679"/>
    </source>
</evidence>
<dbReference type="EMBL" id="VXIV02003201">
    <property type="protein sequence ID" value="KAF6019994.1"/>
    <property type="molecule type" value="Genomic_DNA"/>
</dbReference>
<dbReference type="GO" id="GO:0006004">
    <property type="term" value="P:fucose metabolic process"/>
    <property type="evidence" value="ECO:0007669"/>
    <property type="project" value="UniProtKB-KW"/>
</dbReference>
<organism evidence="19 20">
    <name type="scientific">Bugula neritina</name>
    <name type="common">Brown bryozoan</name>
    <name type="synonym">Sertularia neritina</name>
    <dbReference type="NCBI Taxonomy" id="10212"/>
    <lineage>
        <taxon>Eukaryota</taxon>
        <taxon>Metazoa</taxon>
        <taxon>Spiralia</taxon>
        <taxon>Lophotrochozoa</taxon>
        <taxon>Bryozoa</taxon>
        <taxon>Gymnolaemata</taxon>
        <taxon>Cheilostomatida</taxon>
        <taxon>Flustrina</taxon>
        <taxon>Buguloidea</taxon>
        <taxon>Bugulidae</taxon>
        <taxon>Bugula</taxon>
    </lineage>
</organism>
<dbReference type="GO" id="GO:0046922">
    <property type="term" value="F:peptide-O-fucosyltransferase activity"/>
    <property type="evidence" value="ECO:0007669"/>
    <property type="project" value="UniProtKB-EC"/>
</dbReference>
<evidence type="ECO:0000256" key="1">
    <source>
        <dbReference type="ARBA" id="ARBA00004240"/>
    </source>
</evidence>
<sequence>MVKFLNDENGDTQWVLVLPPWSENFHWQSEIEQTKIAWSHFFDLESLRRHVPVIELTDWIKLVGVPSLIDDLYYLQNYADGWINGEWSVRRHIRPCNEKNSYYTRRESNMTAGWFWGYDIMAKKFNCLSVQNDIGNFLSFLREEVEGQSVMIDRAETLNHGMYSEWSKEFWTARRSVRFSKSLIATADKFRKDYLDSDDERDLTVMDDDWTKQERELGSAKGGPYLAAHLRRNDFTWHDTKEVPSLEYAAKQLDELMVKLGLKKIFIATDGTASEYKTLKGLLSKYELYRFRPSKKELSKLLDGGVAVVDQWIAAHARHFIGTSTSTFSTRIFEERSLLGMSPDSTFNRVCGEKEEIRHCRVNQPGRWFPKYN</sequence>
<dbReference type="Pfam" id="PF10250">
    <property type="entry name" value="O-FucT"/>
    <property type="match status" value="1"/>
</dbReference>
<keyword evidence="8" id="KW-0256">Endoplasmic reticulum</keyword>
<comment type="subcellular location">
    <subcellularLocation>
        <location evidence="1">Endoplasmic reticulum</location>
    </subcellularLocation>
    <subcellularLocation>
        <location evidence="2">Golgi apparatus</location>
    </subcellularLocation>
</comment>
<keyword evidence="9" id="KW-0333">Golgi apparatus</keyword>
<evidence type="ECO:0000256" key="16">
    <source>
        <dbReference type="ARBA" id="ARBA00033083"/>
    </source>
</evidence>
<dbReference type="CDD" id="cd11298">
    <property type="entry name" value="O-FucT-2"/>
    <property type="match status" value="1"/>
</dbReference>
<dbReference type="EC" id="2.4.1.221" evidence="4"/>
<comment type="caution">
    <text evidence="19">The sequence shown here is derived from an EMBL/GenBank/DDBJ whole genome shotgun (WGS) entry which is preliminary data.</text>
</comment>
<dbReference type="Gene3D" id="3.40.50.11340">
    <property type="match status" value="1"/>
</dbReference>
<keyword evidence="10" id="KW-1015">Disulfide bond</keyword>
<evidence type="ECO:0000256" key="14">
    <source>
        <dbReference type="ARBA" id="ARBA00025803"/>
    </source>
</evidence>
<evidence type="ECO:0000313" key="20">
    <source>
        <dbReference type="Proteomes" id="UP000593567"/>
    </source>
</evidence>
<reference evidence="19" key="1">
    <citation type="submission" date="2020-06" db="EMBL/GenBank/DDBJ databases">
        <title>Draft genome of Bugula neritina, a colonial animal packing powerful symbionts and potential medicines.</title>
        <authorList>
            <person name="Rayko M."/>
        </authorList>
    </citation>
    <scope>NUCLEOTIDE SEQUENCE [LARGE SCALE GENOMIC DNA]</scope>
    <source>
        <strain evidence="19">Kwan_BN1</strain>
    </source>
</reference>
<gene>
    <name evidence="19" type="ORF">EB796_021696</name>
</gene>
<keyword evidence="13" id="KW-0119">Carbohydrate metabolism</keyword>
<dbReference type="PANTHER" id="PTHR13398:SF0">
    <property type="entry name" value="GDP-FUCOSE PROTEIN O-FUCOSYLTRANSFERASE 2"/>
    <property type="match status" value="1"/>
</dbReference>
<evidence type="ECO:0000256" key="5">
    <source>
        <dbReference type="ARBA" id="ARBA00022676"/>
    </source>
</evidence>
<dbReference type="InterPro" id="IPR019378">
    <property type="entry name" value="GDP-Fuc_O-FucTrfase"/>
</dbReference>
<evidence type="ECO:0000256" key="15">
    <source>
        <dbReference type="ARBA" id="ARBA00026232"/>
    </source>
</evidence>
<evidence type="ECO:0000256" key="18">
    <source>
        <dbReference type="ARBA" id="ARBA00048647"/>
    </source>
</evidence>
<keyword evidence="7" id="KW-0732">Signal</keyword>
<dbReference type="FunFam" id="3.40.50.11350:FF:000002">
    <property type="entry name" value="GDP-fucose protein O-fucosyltransferase 2"/>
    <property type="match status" value="1"/>
</dbReference>
<dbReference type="AlphaFoldDB" id="A0A7J7J2U0"/>
<evidence type="ECO:0000256" key="13">
    <source>
        <dbReference type="ARBA" id="ARBA00023277"/>
    </source>
</evidence>
<comment type="pathway">
    <text evidence="3">Protein modification; protein glycosylation.</text>
</comment>
<keyword evidence="6" id="KW-0808">Transferase</keyword>
<dbReference type="Gene3D" id="3.40.50.11350">
    <property type="match status" value="1"/>
</dbReference>
<dbReference type="PANTHER" id="PTHR13398">
    <property type="entry name" value="GDP-FUCOSE PROTEIN O-FUCOSYLTRANSFERASE 2"/>
    <property type="match status" value="1"/>
</dbReference>
<evidence type="ECO:0000313" key="19">
    <source>
        <dbReference type="EMBL" id="KAF6019994.1"/>
    </source>
</evidence>